<dbReference type="GeneID" id="54586279"/>
<feature type="compositionally biased region" description="Pro residues" evidence="2">
    <location>
        <begin position="55"/>
        <end position="67"/>
    </location>
</feature>
<keyword evidence="4" id="KW-1185">Reference proteome</keyword>
<accession>A0A6A6IR17</accession>
<name>A0A6A6IR17_9PLEO</name>
<reference evidence="3" key="1">
    <citation type="journal article" date="2020" name="Stud. Mycol.">
        <title>101 Dothideomycetes genomes: a test case for predicting lifestyles and emergence of pathogens.</title>
        <authorList>
            <person name="Haridas S."/>
            <person name="Albert R."/>
            <person name="Binder M."/>
            <person name="Bloem J."/>
            <person name="Labutti K."/>
            <person name="Salamov A."/>
            <person name="Andreopoulos B."/>
            <person name="Baker S."/>
            <person name="Barry K."/>
            <person name="Bills G."/>
            <person name="Bluhm B."/>
            <person name="Cannon C."/>
            <person name="Castanera R."/>
            <person name="Culley D."/>
            <person name="Daum C."/>
            <person name="Ezra D."/>
            <person name="Gonzalez J."/>
            <person name="Henrissat B."/>
            <person name="Kuo A."/>
            <person name="Liang C."/>
            <person name="Lipzen A."/>
            <person name="Lutzoni F."/>
            <person name="Magnuson J."/>
            <person name="Mondo S."/>
            <person name="Nolan M."/>
            <person name="Ohm R."/>
            <person name="Pangilinan J."/>
            <person name="Park H.-J."/>
            <person name="Ramirez L."/>
            <person name="Alfaro M."/>
            <person name="Sun H."/>
            <person name="Tritt A."/>
            <person name="Yoshinaga Y."/>
            <person name="Zwiers L.-H."/>
            <person name="Turgeon B."/>
            <person name="Goodwin S."/>
            <person name="Spatafora J."/>
            <person name="Crous P."/>
            <person name="Grigoriev I."/>
        </authorList>
    </citation>
    <scope>NUCLEOTIDE SEQUENCE</scope>
    <source>
        <strain evidence="3">CBS 122368</strain>
    </source>
</reference>
<feature type="region of interest" description="Disordered" evidence="2">
    <location>
        <begin position="49"/>
        <end position="131"/>
    </location>
</feature>
<dbReference type="RefSeq" id="XP_033686977.1">
    <property type="nucleotide sequence ID" value="XM_033832949.1"/>
</dbReference>
<dbReference type="AlphaFoldDB" id="A0A6A6IR17"/>
<sequence>MSDLLRQHLEDLLASPPLPSLEDAEKEAFIDNLLTLLHNKIFILSQKNPEQHIYGPPPSTPSPPSNPDPSSLSTPSLTSGSWSSSSVTTESSAAPRAPSISHSHKLSTSSWATDKRRSFPSDFNPNDPEHHESVDIRLIRVTGPTVGDVRNMGVEPQLVVGEYIVAKAEFVSEKEEGHMEKALRMLVEVVRELVERADDEEDKVEQNEDE</sequence>
<evidence type="ECO:0000313" key="3">
    <source>
        <dbReference type="EMBL" id="KAF2251973.1"/>
    </source>
</evidence>
<gene>
    <name evidence="3" type="ORF">BU26DRAFT_561754</name>
</gene>
<evidence type="ECO:0000313" key="4">
    <source>
        <dbReference type="Proteomes" id="UP000800094"/>
    </source>
</evidence>
<dbReference type="Proteomes" id="UP000800094">
    <property type="component" value="Unassembled WGS sequence"/>
</dbReference>
<evidence type="ECO:0000256" key="1">
    <source>
        <dbReference type="SAM" id="Coils"/>
    </source>
</evidence>
<dbReference type="EMBL" id="ML987192">
    <property type="protein sequence ID" value="KAF2251973.1"/>
    <property type="molecule type" value="Genomic_DNA"/>
</dbReference>
<feature type="coiled-coil region" evidence="1">
    <location>
        <begin position="183"/>
        <end position="210"/>
    </location>
</feature>
<organism evidence="3 4">
    <name type="scientific">Trematosphaeria pertusa</name>
    <dbReference type="NCBI Taxonomy" id="390896"/>
    <lineage>
        <taxon>Eukaryota</taxon>
        <taxon>Fungi</taxon>
        <taxon>Dikarya</taxon>
        <taxon>Ascomycota</taxon>
        <taxon>Pezizomycotina</taxon>
        <taxon>Dothideomycetes</taxon>
        <taxon>Pleosporomycetidae</taxon>
        <taxon>Pleosporales</taxon>
        <taxon>Massarineae</taxon>
        <taxon>Trematosphaeriaceae</taxon>
        <taxon>Trematosphaeria</taxon>
    </lineage>
</organism>
<proteinExistence type="predicted"/>
<evidence type="ECO:0000256" key="2">
    <source>
        <dbReference type="SAM" id="MobiDB-lite"/>
    </source>
</evidence>
<protein>
    <submittedName>
        <fullName evidence="3">Uncharacterized protein</fullName>
    </submittedName>
</protein>
<feature type="compositionally biased region" description="Low complexity" evidence="2">
    <location>
        <begin position="68"/>
        <end position="92"/>
    </location>
</feature>
<keyword evidence="1" id="KW-0175">Coiled coil</keyword>